<dbReference type="GO" id="GO:0003883">
    <property type="term" value="F:CTP synthase activity"/>
    <property type="evidence" value="ECO:0007669"/>
    <property type="project" value="UniProtKB-EC"/>
</dbReference>
<dbReference type="InterPro" id="IPR029062">
    <property type="entry name" value="Class_I_gatase-like"/>
</dbReference>
<dbReference type="UniPathway" id="UPA00159">
    <property type="reaction ID" value="UER00277"/>
</dbReference>
<dbReference type="GO" id="GO:0005524">
    <property type="term" value="F:ATP binding"/>
    <property type="evidence" value="ECO:0007669"/>
    <property type="project" value="UniProtKB-KW"/>
</dbReference>
<keyword evidence="6" id="KW-0067">ATP-binding</keyword>
<dbReference type="PANTHER" id="PTHR11550:SF0">
    <property type="entry name" value="CTP SYNTHASE-RELATED"/>
    <property type="match status" value="1"/>
</dbReference>
<evidence type="ECO:0000256" key="8">
    <source>
        <dbReference type="ARBA" id="ARBA00022975"/>
    </source>
</evidence>
<gene>
    <name evidence="11" type="ORF">B7P43_G15642</name>
</gene>
<dbReference type="InParanoid" id="A0A2J7PDV1"/>
<dbReference type="PANTHER" id="PTHR11550">
    <property type="entry name" value="CTP SYNTHASE"/>
    <property type="match status" value="1"/>
</dbReference>
<dbReference type="EC" id="6.3.4.2" evidence="3"/>
<dbReference type="InterPro" id="IPR017926">
    <property type="entry name" value="GATASE"/>
</dbReference>
<proteinExistence type="inferred from homology"/>
<dbReference type="AlphaFoldDB" id="A0A2J7PDV1"/>
<evidence type="ECO:0000256" key="5">
    <source>
        <dbReference type="ARBA" id="ARBA00022741"/>
    </source>
</evidence>
<evidence type="ECO:0000313" key="12">
    <source>
        <dbReference type="Proteomes" id="UP000235965"/>
    </source>
</evidence>
<protein>
    <recommendedName>
        <fullName evidence="3">CTP synthase (glutamine hydrolyzing)</fullName>
        <ecNumber evidence="3">6.3.4.2</ecNumber>
    </recommendedName>
</protein>
<comment type="caution">
    <text evidence="11">The sequence shown here is derived from an EMBL/GenBank/DDBJ whole genome shotgun (WGS) entry which is preliminary data.</text>
</comment>
<comment type="pathway">
    <text evidence="1">Pyrimidine metabolism; CTP biosynthesis via de novo pathway; CTP from UDP: step 2/2.</text>
</comment>
<dbReference type="Pfam" id="PF00117">
    <property type="entry name" value="GATase"/>
    <property type="match status" value="1"/>
</dbReference>
<keyword evidence="12" id="KW-1185">Reference proteome</keyword>
<evidence type="ECO:0000259" key="10">
    <source>
        <dbReference type="Pfam" id="PF00117"/>
    </source>
</evidence>
<reference evidence="11 12" key="1">
    <citation type="submission" date="2017-12" db="EMBL/GenBank/DDBJ databases">
        <title>Hemimetabolous genomes reveal molecular basis of termite eusociality.</title>
        <authorList>
            <person name="Harrison M.C."/>
            <person name="Jongepier E."/>
            <person name="Robertson H.M."/>
            <person name="Arning N."/>
            <person name="Bitard-Feildel T."/>
            <person name="Chao H."/>
            <person name="Childers C.P."/>
            <person name="Dinh H."/>
            <person name="Doddapaneni H."/>
            <person name="Dugan S."/>
            <person name="Gowin J."/>
            <person name="Greiner C."/>
            <person name="Han Y."/>
            <person name="Hu H."/>
            <person name="Hughes D.S.T."/>
            <person name="Huylmans A.-K."/>
            <person name="Kemena C."/>
            <person name="Kremer L.P.M."/>
            <person name="Lee S.L."/>
            <person name="Lopez-Ezquerra A."/>
            <person name="Mallet L."/>
            <person name="Monroy-Kuhn J.M."/>
            <person name="Moser A."/>
            <person name="Murali S.C."/>
            <person name="Muzny D.M."/>
            <person name="Otani S."/>
            <person name="Piulachs M.-D."/>
            <person name="Poelchau M."/>
            <person name="Qu J."/>
            <person name="Schaub F."/>
            <person name="Wada-Katsumata A."/>
            <person name="Worley K.C."/>
            <person name="Xie Q."/>
            <person name="Ylla G."/>
            <person name="Poulsen M."/>
            <person name="Gibbs R.A."/>
            <person name="Schal C."/>
            <person name="Richards S."/>
            <person name="Belles X."/>
            <person name="Korb J."/>
            <person name="Bornberg-Bauer E."/>
        </authorList>
    </citation>
    <scope>NUCLEOTIDE SEQUENCE [LARGE SCALE GENOMIC DNA]</scope>
    <source>
        <tissue evidence="11">Whole body</tissue>
    </source>
</reference>
<evidence type="ECO:0000256" key="2">
    <source>
        <dbReference type="ARBA" id="ARBA00007533"/>
    </source>
</evidence>
<evidence type="ECO:0000256" key="9">
    <source>
        <dbReference type="ARBA" id="ARBA00047781"/>
    </source>
</evidence>
<evidence type="ECO:0000256" key="4">
    <source>
        <dbReference type="ARBA" id="ARBA00022598"/>
    </source>
</evidence>
<keyword evidence="5" id="KW-0547">Nucleotide-binding</keyword>
<evidence type="ECO:0000256" key="6">
    <source>
        <dbReference type="ARBA" id="ARBA00022840"/>
    </source>
</evidence>
<organism evidence="11 12">
    <name type="scientific">Cryptotermes secundus</name>
    <dbReference type="NCBI Taxonomy" id="105785"/>
    <lineage>
        <taxon>Eukaryota</taxon>
        <taxon>Metazoa</taxon>
        <taxon>Ecdysozoa</taxon>
        <taxon>Arthropoda</taxon>
        <taxon>Hexapoda</taxon>
        <taxon>Insecta</taxon>
        <taxon>Pterygota</taxon>
        <taxon>Neoptera</taxon>
        <taxon>Polyneoptera</taxon>
        <taxon>Dictyoptera</taxon>
        <taxon>Blattodea</taxon>
        <taxon>Blattoidea</taxon>
        <taxon>Termitoidae</taxon>
        <taxon>Kalotermitidae</taxon>
        <taxon>Cryptotermitinae</taxon>
        <taxon>Cryptotermes</taxon>
    </lineage>
</organism>
<dbReference type="EMBL" id="NEVH01026136">
    <property type="protein sequence ID" value="PNF14514.1"/>
    <property type="molecule type" value="Genomic_DNA"/>
</dbReference>
<dbReference type="OrthoDB" id="1739076at2759"/>
<keyword evidence="4" id="KW-0436">Ligase</keyword>
<evidence type="ECO:0000256" key="1">
    <source>
        <dbReference type="ARBA" id="ARBA00005171"/>
    </source>
</evidence>
<dbReference type="GO" id="GO:0019856">
    <property type="term" value="P:pyrimidine nucleobase biosynthetic process"/>
    <property type="evidence" value="ECO:0007669"/>
    <property type="project" value="TreeGrafter"/>
</dbReference>
<dbReference type="GO" id="GO:0044210">
    <property type="term" value="P:'de novo' CTP biosynthetic process"/>
    <property type="evidence" value="ECO:0007669"/>
    <property type="project" value="UniProtKB-UniPathway"/>
</dbReference>
<name>A0A2J7PDV1_9NEOP</name>
<evidence type="ECO:0000256" key="3">
    <source>
        <dbReference type="ARBA" id="ARBA00012291"/>
    </source>
</evidence>
<dbReference type="GO" id="GO:0042802">
    <property type="term" value="F:identical protein binding"/>
    <property type="evidence" value="ECO:0007669"/>
    <property type="project" value="TreeGrafter"/>
</dbReference>
<dbReference type="Proteomes" id="UP000235965">
    <property type="component" value="Unassembled WGS sequence"/>
</dbReference>
<dbReference type="Gene3D" id="3.40.50.880">
    <property type="match status" value="1"/>
</dbReference>
<dbReference type="InterPro" id="IPR004468">
    <property type="entry name" value="CTP_synthase"/>
</dbReference>
<evidence type="ECO:0000313" key="11">
    <source>
        <dbReference type="EMBL" id="PNF14514.1"/>
    </source>
</evidence>
<dbReference type="GO" id="GO:0005737">
    <property type="term" value="C:cytoplasm"/>
    <property type="evidence" value="ECO:0007669"/>
    <property type="project" value="TreeGrafter"/>
</dbReference>
<comment type="similarity">
    <text evidence="2">Belongs to the CTP synthase family.</text>
</comment>
<feature type="domain" description="Glutamine amidotransferase" evidence="10">
    <location>
        <begin position="87"/>
        <end position="133"/>
    </location>
</feature>
<dbReference type="SUPFAM" id="SSF52317">
    <property type="entry name" value="Class I glutamine amidotransferase-like"/>
    <property type="match status" value="1"/>
</dbReference>
<keyword evidence="8" id="KW-0665">Pyrimidine biosynthesis</keyword>
<evidence type="ECO:0000256" key="7">
    <source>
        <dbReference type="ARBA" id="ARBA00022962"/>
    </source>
</evidence>
<dbReference type="STRING" id="105785.A0A2J7PDV1"/>
<sequence>MGKTPENVAKVGDLIPQDRRLTIQDLCNTLGLSYGTCQRILSEELNMRRIAVKFVPRLLQNEQKQHRLEVCRELQEQLQEDPNFLSKVVTGRDEENIRMEILELDDHPYFVATQYHPEYLSRPLKPSPPFFGLILASVGKLHSYLARGCRLTPRQLSDVESGNHKKVDI</sequence>
<comment type="catalytic activity">
    <reaction evidence="9">
        <text>UTP + L-glutamine + ATP + H2O = CTP + L-glutamate + ADP + phosphate + 2 H(+)</text>
        <dbReference type="Rhea" id="RHEA:26426"/>
        <dbReference type="ChEBI" id="CHEBI:15377"/>
        <dbReference type="ChEBI" id="CHEBI:15378"/>
        <dbReference type="ChEBI" id="CHEBI:29985"/>
        <dbReference type="ChEBI" id="CHEBI:30616"/>
        <dbReference type="ChEBI" id="CHEBI:37563"/>
        <dbReference type="ChEBI" id="CHEBI:43474"/>
        <dbReference type="ChEBI" id="CHEBI:46398"/>
        <dbReference type="ChEBI" id="CHEBI:58359"/>
        <dbReference type="ChEBI" id="CHEBI:456216"/>
        <dbReference type="EC" id="6.3.4.2"/>
    </reaction>
</comment>
<dbReference type="GO" id="GO:0097268">
    <property type="term" value="C:cytoophidium"/>
    <property type="evidence" value="ECO:0007669"/>
    <property type="project" value="TreeGrafter"/>
</dbReference>
<keyword evidence="7" id="KW-0315">Glutamine amidotransferase</keyword>
<accession>A0A2J7PDV1</accession>